<evidence type="ECO:0008006" key="2">
    <source>
        <dbReference type="Google" id="ProtNLM"/>
    </source>
</evidence>
<organism evidence="1">
    <name type="scientific">Aphanomyces invadans</name>
    <dbReference type="NCBI Taxonomy" id="157072"/>
    <lineage>
        <taxon>Eukaryota</taxon>
        <taxon>Sar</taxon>
        <taxon>Stramenopiles</taxon>
        <taxon>Oomycota</taxon>
        <taxon>Saprolegniomycetes</taxon>
        <taxon>Saprolegniales</taxon>
        <taxon>Verrucalvaceae</taxon>
        <taxon>Aphanomyces</taxon>
    </lineage>
</organism>
<accession>A0A024UNJ9</accession>
<dbReference type="GeneID" id="20079444"/>
<reference evidence="1" key="1">
    <citation type="submission" date="2013-12" db="EMBL/GenBank/DDBJ databases">
        <title>The Genome Sequence of Aphanomyces invadans NJM9701.</title>
        <authorList>
            <consortium name="The Broad Institute Genomics Platform"/>
            <person name="Russ C."/>
            <person name="Tyler B."/>
            <person name="van West P."/>
            <person name="Dieguez-Uribeondo J."/>
            <person name="Young S.K."/>
            <person name="Zeng Q."/>
            <person name="Gargeya S."/>
            <person name="Fitzgerald M."/>
            <person name="Abouelleil A."/>
            <person name="Alvarado L."/>
            <person name="Chapman S.B."/>
            <person name="Gainer-Dewar J."/>
            <person name="Goldberg J."/>
            <person name="Griggs A."/>
            <person name="Gujja S."/>
            <person name="Hansen M."/>
            <person name="Howarth C."/>
            <person name="Imamovic A."/>
            <person name="Ireland A."/>
            <person name="Larimer J."/>
            <person name="McCowan C."/>
            <person name="Murphy C."/>
            <person name="Pearson M."/>
            <person name="Poon T.W."/>
            <person name="Priest M."/>
            <person name="Roberts A."/>
            <person name="Saif S."/>
            <person name="Shea T."/>
            <person name="Sykes S."/>
            <person name="Wortman J."/>
            <person name="Nusbaum C."/>
            <person name="Birren B."/>
        </authorList>
    </citation>
    <scope>NUCLEOTIDE SEQUENCE [LARGE SCALE GENOMIC DNA]</scope>
    <source>
        <strain evidence="1">NJM9701</strain>
    </source>
</reference>
<dbReference type="AlphaFoldDB" id="A0A024UNJ9"/>
<evidence type="ECO:0000313" key="1">
    <source>
        <dbReference type="EMBL" id="ETW08016.1"/>
    </source>
</evidence>
<gene>
    <name evidence="1" type="ORF">H310_02394</name>
</gene>
<dbReference type="EMBL" id="KI913954">
    <property type="protein sequence ID" value="ETW08016.1"/>
    <property type="molecule type" value="Genomic_DNA"/>
</dbReference>
<sequence length="87" mass="10123">MLTKFEDVRRRHKEAGTVPSRQEIVEMHKVVMESAINWAKEVWDELQSSTISNCWHHTSILGDGMVKLSVLFQTLHMDSTSIRFLTH</sequence>
<dbReference type="RefSeq" id="XP_008864109.1">
    <property type="nucleotide sequence ID" value="XM_008865887.1"/>
</dbReference>
<dbReference type="VEuPathDB" id="FungiDB:H310_02394"/>
<proteinExistence type="predicted"/>
<dbReference type="OrthoDB" id="162969at2759"/>
<protein>
    <recommendedName>
        <fullName evidence="2">DDE-1 domain-containing protein</fullName>
    </recommendedName>
</protein>
<name>A0A024UNJ9_9STRA</name>